<dbReference type="PRINTS" id="PR00039">
    <property type="entry name" value="HTHLYSR"/>
</dbReference>
<dbReference type="Pfam" id="PF00126">
    <property type="entry name" value="HTH_1"/>
    <property type="match status" value="1"/>
</dbReference>
<dbReference type="GO" id="GO:0000976">
    <property type="term" value="F:transcription cis-regulatory region binding"/>
    <property type="evidence" value="ECO:0007669"/>
    <property type="project" value="TreeGrafter"/>
</dbReference>
<keyword evidence="2" id="KW-0805">Transcription regulation</keyword>
<dbReference type="SUPFAM" id="SSF53850">
    <property type="entry name" value="Periplasmic binding protein-like II"/>
    <property type="match status" value="1"/>
</dbReference>
<protein>
    <recommendedName>
        <fullName evidence="5">HTH lysR-type domain-containing protein</fullName>
    </recommendedName>
</protein>
<dbReference type="Gene3D" id="3.40.190.10">
    <property type="entry name" value="Periplasmic binding protein-like II"/>
    <property type="match status" value="2"/>
</dbReference>
<comment type="caution">
    <text evidence="6">The sequence shown here is derived from an EMBL/GenBank/DDBJ whole genome shotgun (WGS) entry which is preliminary data.</text>
</comment>
<dbReference type="Proteomes" id="UP000214603">
    <property type="component" value="Unassembled WGS sequence"/>
</dbReference>
<dbReference type="PANTHER" id="PTHR30126">
    <property type="entry name" value="HTH-TYPE TRANSCRIPTIONAL REGULATOR"/>
    <property type="match status" value="1"/>
</dbReference>
<keyword evidence="7" id="KW-1185">Reference proteome</keyword>
<dbReference type="AlphaFoldDB" id="A0A225MRS2"/>
<sequence length="309" mass="33870">MDLRALRYFVAAADAGSLNAASAAISIAQPAITRQIRQLEQDLGVELLLRTSRGVHLTPAGVTLYTAAQRMLAEADRVRKQLEAPRSPSQSRAALGASPTLARIIVPGVFDTCRRILPGMHLSVREAFTPALLDWLVKGIIDIAVITKTDNAPGMPVTLQPLLGEPFVLVTQKSREIRPVIQAADLRRIPLLMTTLHRGIVEPQLAPLGITLNIPVEMDSVDSIRELVVHGHWSTLMPISVFKPLESGSKITLSEISGVQLNRQLLIATRIRRNQDPSVSMLKDLILEESTRLSRLGMFSLGSPPRTRY</sequence>
<accession>A0A225MRS2</accession>
<name>A0A225MRS2_9BURK</name>
<dbReference type="InterPro" id="IPR036388">
    <property type="entry name" value="WH-like_DNA-bd_sf"/>
</dbReference>
<comment type="similarity">
    <text evidence="1">Belongs to the LysR transcriptional regulatory family.</text>
</comment>
<dbReference type="FunFam" id="1.10.10.10:FF:000001">
    <property type="entry name" value="LysR family transcriptional regulator"/>
    <property type="match status" value="1"/>
</dbReference>
<evidence type="ECO:0000313" key="7">
    <source>
        <dbReference type="Proteomes" id="UP000214603"/>
    </source>
</evidence>
<dbReference type="PANTHER" id="PTHR30126:SF39">
    <property type="entry name" value="HTH-TYPE TRANSCRIPTIONAL REGULATOR CYSL"/>
    <property type="match status" value="1"/>
</dbReference>
<evidence type="ECO:0000256" key="3">
    <source>
        <dbReference type="ARBA" id="ARBA00023125"/>
    </source>
</evidence>
<dbReference type="InterPro" id="IPR005119">
    <property type="entry name" value="LysR_subst-bd"/>
</dbReference>
<evidence type="ECO:0000256" key="4">
    <source>
        <dbReference type="ARBA" id="ARBA00023163"/>
    </source>
</evidence>
<keyword evidence="3" id="KW-0238">DNA-binding</keyword>
<dbReference type="InterPro" id="IPR000847">
    <property type="entry name" value="LysR_HTH_N"/>
</dbReference>
<feature type="domain" description="HTH lysR-type" evidence="5">
    <location>
        <begin position="1"/>
        <end position="58"/>
    </location>
</feature>
<keyword evidence="4" id="KW-0804">Transcription</keyword>
<dbReference type="PROSITE" id="PS50931">
    <property type="entry name" value="HTH_LYSR"/>
    <property type="match status" value="1"/>
</dbReference>
<evidence type="ECO:0000256" key="1">
    <source>
        <dbReference type="ARBA" id="ARBA00009437"/>
    </source>
</evidence>
<reference evidence="7" key="1">
    <citation type="submission" date="2017-06" db="EMBL/GenBank/DDBJ databases">
        <title>Herbaspirillum phytohormonus sp. nov., isolated from the root nodule of Robinia pseudoacacia in lead-zinc mine.</title>
        <authorList>
            <person name="Fan M."/>
            <person name="Lin Y."/>
        </authorList>
    </citation>
    <scope>NUCLEOTIDE SEQUENCE [LARGE SCALE GENOMIC DNA]</scope>
    <source>
        <strain evidence="7">SC-089</strain>
    </source>
</reference>
<evidence type="ECO:0000259" key="5">
    <source>
        <dbReference type="PROSITE" id="PS50931"/>
    </source>
</evidence>
<proteinExistence type="inferred from homology"/>
<dbReference type="EMBL" id="NJIH01000003">
    <property type="protein sequence ID" value="OWT64037.1"/>
    <property type="molecule type" value="Genomic_DNA"/>
</dbReference>
<dbReference type="OrthoDB" id="8650466at2"/>
<dbReference type="Pfam" id="PF03466">
    <property type="entry name" value="LysR_substrate"/>
    <property type="match status" value="1"/>
</dbReference>
<dbReference type="Gene3D" id="1.10.10.10">
    <property type="entry name" value="Winged helix-like DNA-binding domain superfamily/Winged helix DNA-binding domain"/>
    <property type="match status" value="1"/>
</dbReference>
<dbReference type="InterPro" id="IPR036390">
    <property type="entry name" value="WH_DNA-bd_sf"/>
</dbReference>
<evidence type="ECO:0000313" key="6">
    <source>
        <dbReference type="EMBL" id="OWT64037.1"/>
    </source>
</evidence>
<organism evidence="6 7">
    <name type="scientific">Candidimonas nitroreducens</name>
    <dbReference type="NCBI Taxonomy" id="683354"/>
    <lineage>
        <taxon>Bacteria</taxon>
        <taxon>Pseudomonadati</taxon>
        <taxon>Pseudomonadota</taxon>
        <taxon>Betaproteobacteria</taxon>
        <taxon>Burkholderiales</taxon>
        <taxon>Alcaligenaceae</taxon>
        <taxon>Candidimonas</taxon>
    </lineage>
</organism>
<dbReference type="RefSeq" id="WP_088602617.1">
    <property type="nucleotide sequence ID" value="NZ_NJIH01000003.1"/>
</dbReference>
<dbReference type="SUPFAM" id="SSF46785">
    <property type="entry name" value="Winged helix' DNA-binding domain"/>
    <property type="match status" value="1"/>
</dbReference>
<gene>
    <name evidence="6" type="ORF">CEY11_07015</name>
</gene>
<evidence type="ECO:0000256" key="2">
    <source>
        <dbReference type="ARBA" id="ARBA00023015"/>
    </source>
</evidence>
<dbReference type="GO" id="GO:0003700">
    <property type="term" value="F:DNA-binding transcription factor activity"/>
    <property type="evidence" value="ECO:0007669"/>
    <property type="project" value="InterPro"/>
</dbReference>